<sequence length="216" mass="24329">MGGMGSGRGYQGGKATTSGCRRLDVRQFQRAGLLTPGHSFGWHWTRNGESVASIQARAEEDRLILSYSHKSGGDDWQAMEYPVRLEWTACTMGGRRVWFLCSANGCGRRVAILYLGGAGIFACRHCYRLAYACQREAADDRVTRRVNNIKRRLGWQEGILNQRGWKKPKGMHSTTFERLTREHDALIEVALAGLSSQLDRMRRRLDGVRNDLHGAD</sequence>
<organism evidence="1 2">
    <name type="scientific">Candidatus Accumulibacter affinis</name>
    <dbReference type="NCBI Taxonomy" id="2954384"/>
    <lineage>
        <taxon>Bacteria</taxon>
        <taxon>Pseudomonadati</taxon>
        <taxon>Pseudomonadota</taxon>
        <taxon>Betaproteobacteria</taxon>
        <taxon>Candidatus Accumulibacter</taxon>
    </lineage>
</organism>
<evidence type="ECO:0000313" key="1">
    <source>
        <dbReference type="EMBL" id="MBK7953408.1"/>
    </source>
</evidence>
<dbReference type="EMBL" id="JADJOT010000004">
    <property type="protein sequence ID" value="MBK7953408.1"/>
    <property type="molecule type" value="Genomic_DNA"/>
</dbReference>
<name>A0A935T5L0_9PROT</name>
<gene>
    <name evidence="1" type="ORF">IPK02_05245</name>
</gene>
<dbReference type="Proteomes" id="UP000706151">
    <property type="component" value="Unassembled WGS sequence"/>
</dbReference>
<protein>
    <submittedName>
        <fullName evidence="1">Uncharacterized protein</fullName>
    </submittedName>
</protein>
<comment type="caution">
    <text evidence="1">The sequence shown here is derived from an EMBL/GenBank/DDBJ whole genome shotgun (WGS) entry which is preliminary data.</text>
</comment>
<evidence type="ECO:0000313" key="2">
    <source>
        <dbReference type="Proteomes" id="UP000706151"/>
    </source>
</evidence>
<proteinExistence type="predicted"/>
<reference evidence="1 2" key="1">
    <citation type="submission" date="2020-10" db="EMBL/GenBank/DDBJ databases">
        <title>Connecting structure to function with the recovery of over 1000 high-quality activated sludge metagenome-assembled genomes encoding full-length rRNA genes using long-read sequencing.</title>
        <authorList>
            <person name="Singleton C.M."/>
            <person name="Petriglieri F."/>
            <person name="Kristensen J.M."/>
            <person name="Kirkegaard R.H."/>
            <person name="Michaelsen T.Y."/>
            <person name="Andersen M.H."/>
            <person name="Karst S.M."/>
            <person name="Dueholm M.S."/>
            <person name="Nielsen P.H."/>
            <person name="Albertsen M."/>
        </authorList>
    </citation>
    <scope>NUCLEOTIDE SEQUENCE [LARGE SCALE GENOMIC DNA]</scope>
    <source>
        <strain evidence="1">Fred_18-Q3-R57-64_BAT3C.720</strain>
    </source>
</reference>
<dbReference type="AlphaFoldDB" id="A0A935T5L0"/>
<accession>A0A935T5L0</accession>